<dbReference type="EMBL" id="JAVRHR010000002">
    <property type="protein sequence ID" value="MDT0607504.1"/>
    <property type="molecule type" value="Genomic_DNA"/>
</dbReference>
<protein>
    <submittedName>
        <fullName evidence="2">Head GIN domain-containing protein</fullName>
    </submittedName>
</protein>
<gene>
    <name evidence="2" type="ORF">RM706_10705</name>
</gene>
<name>A0ABU3ABG7_9FLAO</name>
<dbReference type="InterPro" id="IPR021255">
    <property type="entry name" value="DUF2807"/>
</dbReference>
<feature type="domain" description="Putative auto-transporter adhesin head GIN" evidence="1">
    <location>
        <begin position="40"/>
        <end position="213"/>
    </location>
</feature>
<comment type="caution">
    <text evidence="2">The sequence shown here is derived from an EMBL/GenBank/DDBJ whole genome shotgun (WGS) entry which is preliminary data.</text>
</comment>
<reference evidence="2 3" key="1">
    <citation type="submission" date="2023-09" db="EMBL/GenBank/DDBJ databases">
        <authorList>
            <person name="Rey-Velasco X."/>
        </authorList>
    </citation>
    <scope>NUCLEOTIDE SEQUENCE [LARGE SCALE GENOMIC DNA]</scope>
    <source>
        <strain evidence="2 3">F388</strain>
    </source>
</reference>
<dbReference type="PROSITE" id="PS51257">
    <property type="entry name" value="PROKAR_LIPOPROTEIN"/>
    <property type="match status" value="1"/>
</dbReference>
<accession>A0ABU3ABG7</accession>
<dbReference type="Proteomes" id="UP001255246">
    <property type="component" value="Unassembled WGS sequence"/>
</dbReference>
<dbReference type="RefSeq" id="WP_311351274.1">
    <property type="nucleotide sequence ID" value="NZ_JAVRHR010000002.1"/>
</dbReference>
<evidence type="ECO:0000313" key="2">
    <source>
        <dbReference type="EMBL" id="MDT0607504.1"/>
    </source>
</evidence>
<organism evidence="2 3">
    <name type="scientific">Croceitalea rosinachiae</name>
    <dbReference type="NCBI Taxonomy" id="3075596"/>
    <lineage>
        <taxon>Bacteria</taxon>
        <taxon>Pseudomonadati</taxon>
        <taxon>Bacteroidota</taxon>
        <taxon>Flavobacteriia</taxon>
        <taxon>Flavobacteriales</taxon>
        <taxon>Flavobacteriaceae</taxon>
        <taxon>Croceitalea</taxon>
    </lineage>
</organism>
<dbReference type="Pfam" id="PF10988">
    <property type="entry name" value="DUF2807"/>
    <property type="match status" value="1"/>
</dbReference>
<evidence type="ECO:0000259" key="1">
    <source>
        <dbReference type="Pfam" id="PF10988"/>
    </source>
</evidence>
<evidence type="ECO:0000313" key="3">
    <source>
        <dbReference type="Proteomes" id="UP001255246"/>
    </source>
</evidence>
<proteinExistence type="predicted"/>
<keyword evidence="3" id="KW-1185">Reference proteome</keyword>
<dbReference type="Gene3D" id="2.160.20.120">
    <property type="match status" value="1"/>
</dbReference>
<sequence>MKSKSIITILIFVAILFTSCDNETIRAEGEVTTRSFSFTNYTGLRASDSFSVFVTFSDTEESIEIDANDNLHKNIVVEQDGNNLVIRLRDNVSIKGRSTLNVYIVTNDLSKFDLSGASEVSLENDWTTKAAEIVLSGASNLEGKINTEQLIVKLDGASDLDLFGSANSLNARLSGSSTFKDYDLSINDLTIEFSGSSDAFLTVNETIDAEASGPVL</sequence>